<dbReference type="Proteomes" id="UP000031523">
    <property type="component" value="Chromosome"/>
</dbReference>
<dbReference type="EMBL" id="CP010519">
    <property type="protein sequence ID" value="AJE84842.1"/>
    <property type="molecule type" value="Genomic_DNA"/>
</dbReference>
<name>A0A0B5F3J0_STRA4</name>
<protein>
    <submittedName>
        <fullName evidence="1">Uncharacterized protein</fullName>
    </submittedName>
</protein>
<evidence type="ECO:0000313" key="1">
    <source>
        <dbReference type="EMBL" id="AJE84842.1"/>
    </source>
</evidence>
<organism evidence="1 2">
    <name type="scientific">Streptomyces albus (strain ATCC 21838 / DSM 41398 / FERM P-419 / JCM 4703 / NBRC 107858)</name>
    <dbReference type="NCBI Taxonomy" id="1081613"/>
    <lineage>
        <taxon>Bacteria</taxon>
        <taxon>Bacillati</taxon>
        <taxon>Actinomycetota</taxon>
        <taxon>Actinomycetes</taxon>
        <taxon>Kitasatosporales</taxon>
        <taxon>Streptomycetaceae</taxon>
        <taxon>Streptomyces</taxon>
    </lineage>
</organism>
<accession>A0A0B5F3J0</accession>
<proteinExistence type="predicted"/>
<evidence type="ECO:0000313" key="2">
    <source>
        <dbReference type="Proteomes" id="UP000031523"/>
    </source>
</evidence>
<reference evidence="1 2" key="1">
    <citation type="submission" date="2015-01" db="EMBL/GenBank/DDBJ databases">
        <title>Enhanced salinomycin production by adjusting the supply of polyketide extender units in Streptomyce albus DSM 41398.</title>
        <authorList>
            <person name="Lu C."/>
        </authorList>
    </citation>
    <scope>NUCLEOTIDE SEQUENCE [LARGE SCALE GENOMIC DNA]</scope>
    <source>
        <strain evidence="2">ATCC 21838 / DSM 41398 / FERM P-419 / JCM 4703 / NBRC 107858</strain>
    </source>
</reference>
<sequence length="45" mass="4728">MRFFTGVCALRRLTGGSPMAKDPGHACHVLGARDPGEAFAGAQNR</sequence>
<dbReference type="AlphaFoldDB" id="A0A0B5F3J0"/>
<gene>
    <name evidence="1" type="ORF">SLNWT_4466</name>
</gene>
<keyword evidence="2" id="KW-1185">Reference proteome</keyword>
<dbReference type="KEGG" id="sals:SLNWT_4466"/>